<dbReference type="InterPro" id="IPR051789">
    <property type="entry name" value="Bact_Polyamine_Transport"/>
</dbReference>
<evidence type="ECO:0000256" key="8">
    <source>
        <dbReference type="RuleBase" id="RU363032"/>
    </source>
</evidence>
<feature type="transmembrane region" description="Helical" evidence="8">
    <location>
        <begin position="62"/>
        <end position="85"/>
    </location>
</feature>
<dbReference type="AlphaFoldDB" id="A0A7X2N4B6"/>
<accession>A0A7X2N4B6</accession>
<dbReference type="GO" id="GO:0015846">
    <property type="term" value="P:polyamine transport"/>
    <property type="evidence" value="ECO:0007669"/>
    <property type="project" value="InterPro"/>
</dbReference>
<dbReference type="CDD" id="cd13663">
    <property type="entry name" value="PBP2_PotD_PotF_like_2"/>
    <property type="match status" value="1"/>
</dbReference>
<evidence type="ECO:0000256" key="7">
    <source>
        <dbReference type="ARBA" id="ARBA00023136"/>
    </source>
</evidence>
<sequence length="624" mass="70818">MNKEKRLFGKTLMVLVTIFFYLPIVFMMIFSFNEGKSLTHFSGFSLRWYQTMLKSHDMMESLYVTIIIALLATLISTIIGTITAIGLSNSKKIIRKIVTQINDFPLMNPDIVTAIGLMLLFITFKIEKGFLTMLLAHIAFCIPYVILSINPKIRSLDPNLADAAMDLGATPTQALTKVIIPQIMPGIVSGALIAFTMSFDDFIISYFATGKGVKNLSIMVYTMSKRVNPSINAISTLVVVLITTALLILNLMPLYREKHPKKPGHNKRMTIVFAVVVCIIGSYVFFKNNVAEKPYSGQTLRIYNWGEYTGENIIQDFEEETGAKVVMDNFDSNEQMYIKVANGESYDILVPSDYMIERLIQEDLLMKLDTEKIQSALDLYVEDVLDLPYDPGNHYSVPYFWGSVGIVYDTNKVSLEELEEQGWNIFLNEKYKGDIYLYDSERDSFMMALKALGYSMNSDSETEIQEAYKWLIQCVQTMEPEIVTDEIIDNMAQARKALGLIYSGDATYIMSENEDVGYFEPLQGTNLWCDAMVIPKNAQNVELAYEFINYAAQYEGAYDNSSYVGYSSSNEEVLNELANGEFEGINAYLPRSGYKYDEQFKYNEETKKIISDLWSRVKIVASNS</sequence>
<feature type="transmembrane region" description="Helical" evidence="8">
    <location>
        <begin position="106"/>
        <end position="124"/>
    </location>
</feature>
<comment type="similarity">
    <text evidence="2">Belongs to the binding-protein-dependent transport system permease family. CysTW subfamily.</text>
</comment>
<comment type="caution">
    <text evidence="10">The sequence shown here is derived from an EMBL/GenBank/DDBJ whole genome shotgun (WGS) entry which is preliminary data.</text>
</comment>
<dbReference type="InterPro" id="IPR006059">
    <property type="entry name" value="SBP"/>
</dbReference>
<keyword evidence="6 8" id="KW-1133">Transmembrane helix</keyword>
<dbReference type="GO" id="GO:0042597">
    <property type="term" value="C:periplasmic space"/>
    <property type="evidence" value="ECO:0007669"/>
    <property type="project" value="InterPro"/>
</dbReference>
<keyword evidence="4" id="KW-1003">Cell membrane</keyword>
<organism evidence="10 11">
    <name type="scientific">Floccifex porci</name>
    <dbReference type="NCBI Taxonomy" id="2606629"/>
    <lineage>
        <taxon>Bacteria</taxon>
        <taxon>Bacillati</taxon>
        <taxon>Bacillota</taxon>
        <taxon>Erysipelotrichia</taxon>
        <taxon>Erysipelotrichales</taxon>
        <taxon>Erysipelotrichaceae</taxon>
        <taxon>Floccifex</taxon>
    </lineage>
</organism>
<evidence type="ECO:0000259" key="9">
    <source>
        <dbReference type="PROSITE" id="PS50928"/>
    </source>
</evidence>
<keyword evidence="5 8" id="KW-0812">Transmembrane</keyword>
<comment type="subcellular location">
    <subcellularLocation>
        <location evidence="1 8">Cell membrane</location>
        <topology evidence="1 8">Multi-pass membrane protein</topology>
    </subcellularLocation>
</comment>
<gene>
    <name evidence="10" type="ORF">FYJ50_08825</name>
</gene>
<dbReference type="GO" id="GO:0005886">
    <property type="term" value="C:plasma membrane"/>
    <property type="evidence" value="ECO:0007669"/>
    <property type="project" value="UniProtKB-SubCell"/>
</dbReference>
<dbReference type="PRINTS" id="PR00909">
    <property type="entry name" value="SPERMDNBNDNG"/>
</dbReference>
<feature type="transmembrane region" description="Helical" evidence="8">
    <location>
        <begin position="187"/>
        <end position="209"/>
    </location>
</feature>
<dbReference type="GO" id="GO:0055085">
    <property type="term" value="P:transmembrane transport"/>
    <property type="evidence" value="ECO:0007669"/>
    <property type="project" value="InterPro"/>
</dbReference>
<dbReference type="RefSeq" id="WP_154461158.1">
    <property type="nucleotide sequence ID" value="NZ_VUMM01000023.1"/>
</dbReference>
<evidence type="ECO:0000313" key="10">
    <source>
        <dbReference type="EMBL" id="MSS02186.1"/>
    </source>
</evidence>
<name>A0A7X2N4B6_9FIRM</name>
<keyword evidence="11" id="KW-1185">Reference proteome</keyword>
<keyword evidence="7 8" id="KW-0472">Membrane</keyword>
<keyword evidence="3 8" id="KW-0813">Transport</keyword>
<evidence type="ECO:0000313" key="11">
    <source>
        <dbReference type="Proteomes" id="UP000470082"/>
    </source>
</evidence>
<dbReference type="SUPFAM" id="SSF53850">
    <property type="entry name" value="Periplasmic binding protein-like II"/>
    <property type="match status" value="1"/>
</dbReference>
<dbReference type="GO" id="GO:0019808">
    <property type="term" value="F:polyamine binding"/>
    <property type="evidence" value="ECO:0007669"/>
    <property type="project" value="InterPro"/>
</dbReference>
<evidence type="ECO:0000256" key="5">
    <source>
        <dbReference type="ARBA" id="ARBA00022692"/>
    </source>
</evidence>
<dbReference type="PANTHER" id="PTHR43848">
    <property type="entry name" value="PUTRESCINE TRANSPORT SYSTEM PERMEASE PROTEIN POTI"/>
    <property type="match status" value="1"/>
</dbReference>
<feature type="transmembrane region" description="Helical" evidence="8">
    <location>
        <begin position="12"/>
        <end position="32"/>
    </location>
</feature>
<dbReference type="Pfam" id="PF13416">
    <property type="entry name" value="SBP_bac_8"/>
    <property type="match status" value="1"/>
</dbReference>
<protein>
    <submittedName>
        <fullName evidence="10">Extracellular solute-binding protein</fullName>
    </submittedName>
</protein>
<dbReference type="Gene3D" id="1.10.3720.10">
    <property type="entry name" value="MetI-like"/>
    <property type="match status" value="1"/>
</dbReference>
<proteinExistence type="inferred from homology"/>
<dbReference type="PANTHER" id="PTHR43848:SF2">
    <property type="entry name" value="PUTRESCINE TRANSPORT SYSTEM PERMEASE PROTEIN POTI"/>
    <property type="match status" value="1"/>
</dbReference>
<feature type="transmembrane region" description="Helical" evidence="8">
    <location>
        <begin position="229"/>
        <end position="249"/>
    </location>
</feature>
<dbReference type="SUPFAM" id="SSF161098">
    <property type="entry name" value="MetI-like"/>
    <property type="match status" value="1"/>
</dbReference>
<dbReference type="InterPro" id="IPR001188">
    <property type="entry name" value="Sperm_putr-bd"/>
</dbReference>
<evidence type="ECO:0000256" key="4">
    <source>
        <dbReference type="ARBA" id="ARBA00022475"/>
    </source>
</evidence>
<evidence type="ECO:0000256" key="3">
    <source>
        <dbReference type="ARBA" id="ARBA00022448"/>
    </source>
</evidence>
<dbReference type="Pfam" id="PF00528">
    <property type="entry name" value="BPD_transp_1"/>
    <property type="match status" value="1"/>
</dbReference>
<dbReference type="Proteomes" id="UP000470082">
    <property type="component" value="Unassembled WGS sequence"/>
</dbReference>
<feature type="transmembrane region" description="Helical" evidence="8">
    <location>
        <begin position="130"/>
        <end position="147"/>
    </location>
</feature>
<evidence type="ECO:0000256" key="2">
    <source>
        <dbReference type="ARBA" id="ARBA00007069"/>
    </source>
</evidence>
<dbReference type="Gene3D" id="3.40.190.10">
    <property type="entry name" value="Periplasmic binding protein-like II"/>
    <property type="match status" value="2"/>
</dbReference>
<feature type="transmembrane region" description="Helical" evidence="8">
    <location>
        <begin position="269"/>
        <end position="286"/>
    </location>
</feature>
<reference evidence="10 11" key="1">
    <citation type="submission" date="2019-08" db="EMBL/GenBank/DDBJ databases">
        <title>In-depth cultivation of the pig gut microbiome towards novel bacterial diversity and tailored functional studies.</title>
        <authorList>
            <person name="Wylensek D."/>
            <person name="Hitch T.C.A."/>
            <person name="Clavel T."/>
        </authorList>
    </citation>
    <scope>NUCLEOTIDE SEQUENCE [LARGE SCALE GENOMIC DNA]</scope>
    <source>
        <strain evidence="10 11">LKV-178-WT-2G</strain>
    </source>
</reference>
<dbReference type="InterPro" id="IPR035906">
    <property type="entry name" value="MetI-like_sf"/>
</dbReference>
<dbReference type="PROSITE" id="PS50928">
    <property type="entry name" value="ABC_TM1"/>
    <property type="match status" value="1"/>
</dbReference>
<dbReference type="InterPro" id="IPR000515">
    <property type="entry name" value="MetI-like"/>
</dbReference>
<evidence type="ECO:0000256" key="1">
    <source>
        <dbReference type="ARBA" id="ARBA00004651"/>
    </source>
</evidence>
<dbReference type="EMBL" id="VUMM01000023">
    <property type="protein sequence ID" value="MSS02186.1"/>
    <property type="molecule type" value="Genomic_DNA"/>
</dbReference>
<feature type="domain" description="ABC transmembrane type-1" evidence="9">
    <location>
        <begin position="62"/>
        <end position="252"/>
    </location>
</feature>
<evidence type="ECO:0000256" key="6">
    <source>
        <dbReference type="ARBA" id="ARBA00022989"/>
    </source>
</evidence>
<dbReference type="CDD" id="cd06261">
    <property type="entry name" value="TM_PBP2"/>
    <property type="match status" value="1"/>
</dbReference>